<dbReference type="AlphaFoldDB" id="A0AAE2CBQ2"/>
<evidence type="ECO:0000256" key="4">
    <source>
        <dbReference type="ARBA" id="ARBA00023002"/>
    </source>
</evidence>
<evidence type="ECO:0000256" key="7">
    <source>
        <dbReference type="SAM" id="MobiDB-lite"/>
    </source>
</evidence>
<evidence type="ECO:0000256" key="1">
    <source>
        <dbReference type="ARBA" id="ARBA00004167"/>
    </source>
</evidence>
<gene>
    <name evidence="9" type="ORF">Salat_2456800</name>
</gene>
<evidence type="ECO:0000256" key="2">
    <source>
        <dbReference type="ARBA" id="ARBA00022617"/>
    </source>
</evidence>
<feature type="region of interest" description="Disordered" evidence="7">
    <location>
        <begin position="301"/>
        <end position="332"/>
    </location>
</feature>
<keyword evidence="10" id="KW-1185">Reference proteome</keyword>
<keyword evidence="2" id="KW-0349">Heme</keyword>
<organism evidence="9 10">
    <name type="scientific">Sesamum alatum</name>
    <dbReference type="NCBI Taxonomy" id="300844"/>
    <lineage>
        <taxon>Eukaryota</taxon>
        <taxon>Viridiplantae</taxon>
        <taxon>Streptophyta</taxon>
        <taxon>Embryophyta</taxon>
        <taxon>Tracheophyta</taxon>
        <taxon>Spermatophyta</taxon>
        <taxon>Magnoliopsida</taxon>
        <taxon>eudicotyledons</taxon>
        <taxon>Gunneridae</taxon>
        <taxon>Pentapetalae</taxon>
        <taxon>asterids</taxon>
        <taxon>lamiids</taxon>
        <taxon>Lamiales</taxon>
        <taxon>Pedaliaceae</taxon>
        <taxon>Sesamum</taxon>
    </lineage>
</organism>
<dbReference type="InterPro" id="IPR050651">
    <property type="entry name" value="Plant_Cytochrome_P450_Monoox"/>
</dbReference>
<keyword evidence="4" id="KW-0560">Oxidoreductase</keyword>
<feature type="transmembrane region" description="Helical" evidence="8">
    <location>
        <begin position="6"/>
        <end position="23"/>
    </location>
</feature>
<sequence>MEATLLYTIVVALSFIFLILKYWSRDKYHLPPSPAPPLPVFGHLHLLKQPLHRTFRRFSQTHGPIFSLKLGVRRVVVVSSPDLVEECFTINDVVFSNRPSFLVDKYIGYDHTTMAGAPYGHQWRGLRRLGAQEVLSAARLNSFSRIRQDEVRRTMRNLISGSESGKLELRPKVFELIFNIIMRMLTGKRYCGEEQDNEQLGEQFREMVSDVFEHAQSSNPEDFLPFLLWIDYRGLKKKMVDIGKKLDDFYQGLLEEHRREKRNTIIGHLLSLQQSDPEFYTDQIIKGFVTAVGHGGQIHRLRPHHRSQRPLRPPVARPPPLRGAGGALRRPS</sequence>
<dbReference type="EMBL" id="JACGWO010000010">
    <property type="protein sequence ID" value="KAK4416313.1"/>
    <property type="molecule type" value="Genomic_DNA"/>
</dbReference>
<evidence type="ECO:0000256" key="3">
    <source>
        <dbReference type="ARBA" id="ARBA00022723"/>
    </source>
</evidence>
<keyword evidence="5" id="KW-0408">Iron</keyword>
<comment type="caution">
    <text evidence="9">The sequence shown here is derived from an EMBL/GenBank/DDBJ whole genome shotgun (WGS) entry which is preliminary data.</text>
</comment>
<reference evidence="9" key="2">
    <citation type="journal article" date="2024" name="Plant">
        <title>Genomic evolution and insights into agronomic trait innovations of Sesamum species.</title>
        <authorList>
            <person name="Miao H."/>
            <person name="Wang L."/>
            <person name="Qu L."/>
            <person name="Liu H."/>
            <person name="Sun Y."/>
            <person name="Le M."/>
            <person name="Wang Q."/>
            <person name="Wei S."/>
            <person name="Zheng Y."/>
            <person name="Lin W."/>
            <person name="Duan Y."/>
            <person name="Cao H."/>
            <person name="Xiong S."/>
            <person name="Wang X."/>
            <person name="Wei L."/>
            <person name="Li C."/>
            <person name="Ma Q."/>
            <person name="Ju M."/>
            <person name="Zhao R."/>
            <person name="Li G."/>
            <person name="Mu C."/>
            <person name="Tian Q."/>
            <person name="Mei H."/>
            <person name="Zhang T."/>
            <person name="Gao T."/>
            <person name="Zhang H."/>
        </authorList>
    </citation>
    <scope>NUCLEOTIDE SEQUENCE</scope>
    <source>
        <strain evidence="9">3651</strain>
    </source>
</reference>
<dbReference type="PANTHER" id="PTHR47947:SF57">
    <property type="entry name" value="CYTOCHROME P450 81F3-LIKE"/>
    <property type="match status" value="1"/>
</dbReference>
<keyword evidence="3" id="KW-0479">Metal-binding</keyword>
<dbReference type="PRINTS" id="PR00463">
    <property type="entry name" value="EP450I"/>
</dbReference>
<comment type="subcellular location">
    <subcellularLocation>
        <location evidence="1">Membrane</location>
        <topology evidence="1">Single-pass membrane protein</topology>
    </subcellularLocation>
</comment>
<keyword evidence="8" id="KW-1133">Transmembrane helix</keyword>
<evidence type="ECO:0000256" key="8">
    <source>
        <dbReference type="SAM" id="Phobius"/>
    </source>
</evidence>
<dbReference type="GO" id="GO:0004497">
    <property type="term" value="F:monooxygenase activity"/>
    <property type="evidence" value="ECO:0007669"/>
    <property type="project" value="UniProtKB-KW"/>
</dbReference>
<dbReference type="GO" id="GO:0016020">
    <property type="term" value="C:membrane"/>
    <property type="evidence" value="ECO:0007669"/>
    <property type="project" value="UniProtKB-SubCell"/>
</dbReference>
<evidence type="ECO:0000256" key="5">
    <source>
        <dbReference type="ARBA" id="ARBA00023004"/>
    </source>
</evidence>
<name>A0AAE2CBQ2_9LAMI</name>
<keyword evidence="8" id="KW-0812">Transmembrane</keyword>
<dbReference type="GO" id="GO:0020037">
    <property type="term" value="F:heme binding"/>
    <property type="evidence" value="ECO:0007669"/>
    <property type="project" value="InterPro"/>
</dbReference>
<evidence type="ECO:0000313" key="10">
    <source>
        <dbReference type="Proteomes" id="UP001293254"/>
    </source>
</evidence>
<dbReference type="Pfam" id="PF00067">
    <property type="entry name" value="p450"/>
    <property type="match status" value="1"/>
</dbReference>
<dbReference type="PANTHER" id="PTHR47947">
    <property type="entry name" value="CYTOCHROME P450 82C3-RELATED"/>
    <property type="match status" value="1"/>
</dbReference>
<dbReference type="SUPFAM" id="SSF48264">
    <property type="entry name" value="Cytochrome P450"/>
    <property type="match status" value="1"/>
</dbReference>
<protein>
    <submittedName>
        <fullName evidence="9">Cytochrome</fullName>
    </submittedName>
</protein>
<dbReference type="InterPro" id="IPR002401">
    <property type="entry name" value="Cyt_P450_E_grp-I"/>
</dbReference>
<reference evidence="9" key="1">
    <citation type="submission" date="2020-06" db="EMBL/GenBank/DDBJ databases">
        <authorList>
            <person name="Li T."/>
            <person name="Hu X."/>
            <person name="Zhang T."/>
            <person name="Song X."/>
            <person name="Zhang H."/>
            <person name="Dai N."/>
            <person name="Sheng W."/>
            <person name="Hou X."/>
            <person name="Wei L."/>
        </authorList>
    </citation>
    <scope>NUCLEOTIDE SEQUENCE</scope>
    <source>
        <strain evidence="9">3651</strain>
        <tissue evidence="9">Leaf</tissue>
    </source>
</reference>
<keyword evidence="8" id="KW-0472">Membrane</keyword>
<evidence type="ECO:0000313" key="9">
    <source>
        <dbReference type="EMBL" id="KAK4416313.1"/>
    </source>
</evidence>
<keyword evidence="6" id="KW-0503">Monooxygenase</keyword>
<dbReference type="Gene3D" id="1.10.630.10">
    <property type="entry name" value="Cytochrome P450"/>
    <property type="match status" value="1"/>
</dbReference>
<evidence type="ECO:0000256" key="6">
    <source>
        <dbReference type="ARBA" id="ARBA00023033"/>
    </source>
</evidence>
<dbReference type="Proteomes" id="UP001293254">
    <property type="component" value="Unassembled WGS sequence"/>
</dbReference>
<dbReference type="GO" id="GO:0005506">
    <property type="term" value="F:iron ion binding"/>
    <property type="evidence" value="ECO:0007669"/>
    <property type="project" value="InterPro"/>
</dbReference>
<dbReference type="GO" id="GO:0016705">
    <property type="term" value="F:oxidoreductase activity, acting on paired donors, with incorporation or reduction of molecular oxygen"/>
    <property type="evidence" value="ECO:0007669"/>
    <property type="project" value="InterPro"/>
</dbReference>
<accession>A0AAE2CBQ2</accession>
<proteinExistence type="predicted"/>
<dbReference type="InterPro" id="IPR001128">
    <property type="entry name" value="Cyt_P450"/>
</dbReference>
<feature type="compositionally biased region" description="Pro residues" evidence="7">
    <location>
        <begin position="311"/>
        <end position="321"/>
    </location>
</feature>
<dbReference type="InterPro" id="IPR036396">
    <property type="entry name" value="Cyt_P450_sf"/>
</dbReference>